<dbReference type="InterPro" id="IPR036271">
    <property type="entry name" value="Tet_transcr_reg_TetR-rel_C_sf"/>
</dbReference>
<dbReference type="Gene3D" id="1.10.357.10">
    <property type="entry name" value="Tetracycline Repressor, domain 2"/>
    <property type="match status" value="1"/>
</dbReference>
<dbReference type="SUPFAM" id="SSF48498">
    <property type="entry name" value="Tetracyclin repressor-like, C-terminal domain"/>
    <property type="match status" value="1"/>
</dbReference>
<dbReference type="Proteomes" id="UP001144256">
    <property type="component" value="Unassembled WGS sequence"/>
</dbReference>
<evidence type="ECO:0000313" key="5">
    <source>
        <dbReference type="Proteomes" id="UP001144256"/>
    </source>
</evidence>
<evidence type="ECO:0000256" key="2">
    <source>
        <dbReference type="PROSITE-ProRule" id="PRU00335"/>
    </source>
</evidence>
<keyword evidence="1 2" id="KW-0238">DNA-binding</keyword>
<name>A0A9W5YGC3_9FIRM</name>
<evidence type="ECO:0000313" key="4">
    <source>
        <dbReference type="EMBL" id="GKX32151.1"/>
    </source>
</evidence>
<dbReference type="GO" id="GO:0003677">
    <property type="term" value="F:DNA binding"/>
    <property type="evidence" value="ECO:0007669"/>
    <property type="project" value="UniProtKB-UniRule"/>
</dbReference>
<dbReference type="PROSITE" id="PS50977">
    <property type="entry name" value="HTH_TETR_2"/>
    <property type="match status" value="1"/>
</dbReference>
<sequence length="213" mass="24722">MDICVENSEINNRKGITRNRIVRVSLDLFIKNGFKDTTMAKIAAKSNISRKTLYEYFKSKEEITTAIDMYVLKEYNRIMEKTIPSFTGNGYNKLCQYFEMIDRNIDEFQNEIIFTGIYDYNVKTNDINSSLKTEFYRIVKKATSYLVIILEQGIEDGSLKDCDPTITANTIGDSWLSLARRVFKRNESLDMNEQDCRKMISVQLSLFLKGLKA</sequence>
<dbReference type="Pfam" id="PF00440">
    <property type="entry name" value="TetR_N"/>
    <property type="match status" value="1"/>
</dbReference>
<dbReference type="PANTHER" id="PTHR43479:SF11">
    <property type="entry name" value="ACREF_ENVCD OPERON REPRESSOR-RELATED"/>
    <property type="match status" value="1"/>
</dbReference>
<dbReference type="AlphaFoldDB" id="A0A9W5YGC3"/>
<dbReference type="Gene3D" id="1.10.10.60">
    <property type="entry name" value="Homeodomain-like"/>
    <property type="match status" value="1"/>
</dbReference>
<feature type="domain" description="HTH tetR-type" evidence="3">
    <location>
        <begin position="15"/>
        <end position="75"/>
    </location>
</feature>
<protein>
    <submittedName>
        <fullName evidence="4">Transcriptional regulator</fullName>
    </submittedName>
</protein>
<dbReference type="PANTHER" id="PTHR43479">
    <property type="entry name" value="ACREF/ENVCD OPERON REPRESSOR-RELATED"/>
    <property type="match status" value="1"/>
</dbReference>
<dbReference type="SUPFAM" id="SSF46689">
    <property type="entry name" value="Homeodomain-like"/>
    <property type="match status" value="1"/>
</dbReference>
<dbReference type="PRINTS" id="PR00455">
    <property type="entry name" value="HTHTETR"/>
</dbReference>
<proteinExistence type="predicted"/>
<dbReference type="EMBL" id="BRLB01000027">
    <property type="protein sequence ID" value="GKX32151.1"/>
    <property type="molecule type" value="Genomic_DNA"/>
</dbReference>
<evidence type="ECO:0000259" key="3">
    <source>
        <dbReference type="PROSITE" id="PS50977"/>
    </source>
</evidence>
<dbReference type="RefSeq" id="WP_281819577.1">
    <property type="nucleotide sequence ID" value="NZ_BRLB01000027.1"/>
</dbReference>
<keyword evidence="5" id="KW-1185">Reference proteome</keyword>
<gene>
    <name evidence="4" type="ORF">SH1V18_46310</name>
</gene>
<dbReference type="InterPro" id="IPR009057">
    <property type="entry name" value="Homeodomain-like_sf"/>
</dbReference>
<evidence type="ECO:0000256" key="1">
    <source>
        <dbReference type="ARBA" id="ARBA00023125"/>
    </source>
</evidence>
<feature type="DNA-binding region" description="H-T-H motif" evidence="2">
    <location>
        <begin position="38"/>
        <end position="57"/>
    </location>
</feature>
<organism evidence="4 5">
    <name type="scientific">Vallitalea longa</name>
    <dbReference type="NCBI Taxonomy" id="2936439"/>
    <lineage>
        <taxon>Bacteria</taxon>
        <taxon>Bacillati</taxon>
        <taxon>Bacillota</taxon>
        <taxon>Clostridia</taxon>
        <taxon>Lachnospirales</taxon>
        <taxon>Vallitaleaceae</taxon>
        <taxon>Vallitalea</taxon>
    </lineage>
</organism>
<reference evidence="4" key="1">
    <citation type="submission" date="2022-06" db="EMBL/GenBank/DDBJ databases">
        <title>Vallitalea longa sp. nov., an anaerobic bacterium isolated from marine sediment.</title>
        <authorList>
            <person name="Hirano S."/>
            <person name="Terahara T."/>
            <person name="Mori K."/>
            <person name="Hamada M."/>
            <person name="Matsumoto R."/>
            <person name="Kobayashi T."/>
        </authorList>
    </citation>
    <scope>NUCLEOTIDE SEQUENCE</scope>
    <source>
        <strain evidence="4">SH18-1</strain>
    </source>
</reference>
<dbReference type="InterPro" id="IPR050624">
    <property type="entry name" value="HTH-type_Tx_Regulator"/>
</dbReference>
<dbReference type="InterPro" id="IPR001647">
    <property type="entry name" value="HTH_TetR"/>
</dbReference>
<accession>A0A9W5YGC3</accession>
<comment type="caution">
    <text evidence="4">The sequence shown here is derived from an EMBL/GenBank/DDBJ whole genome shotgun (WGS) entry which is preliminary data.</text>
</comment>